<accession>A0A0G1DKQ8</accession>
<evidence type="ECO:0000256" key="4">
    <source>
        <dbReference type="ARBA" id="ARBA00023136"/>
    </source>
</evidence>
<feature type="transmembrane region" description="Helical" evidence="5">
    <location>
        <begin position="12"/>
        <end position="35"/>
    </location>
</feature>
<gene>
    <name evidence="7" type="ORF">UV73_C0002G0169</name>
</gene>
<evidence type="ECO:0000256" key="2">
    <source>
        <dbReference type="ARBA" id="ARBA00022692"/>
    </source>
</evidence>
<dbReference type="InterPro" id="IPR007016">
    <property type="entry name" value="O-antigen_ligase-rel_domated"/>
</dbReference>
<protein>
    <recommendedName>
        <fullName evidence="6">O-antigen ligase-related domain-containing protein</fullName>
    </recommendedName>
</protein>
<dbReference type="STRING" id="1618443.UV73_C0002G0169"/>
<name>A0A0G1DKQ8_9BACT</name>
<feature type="transmembrane region" description="Helical" evidence="5">
    <location>
        <begin position="41"/>
        <end position="60"/>
    </location>
</feature>
<sequence>MRNRLLLRNIDIRYLFFLFLLSLFLIKIPSLYLFLIPQKIYSSHSFAKLILFVLPLLMFTHKYNRVMYTVKNSLVMKLIFLFIFTSAVSVFSATDIRLFWKSFHNLLVALVIFVSTYFFVKIINKKYFFKFILITGIFIITGEFLYFLFHSVVFKILNLIVQQEMLDVYRYDLARGRYSLELISEAFLPFFIFEYKVNLNKRKLYYLILIFIVFFLSIISNYRSRILIILFAGILSLIWIWNFKKLHINRILNIKPIVISFLFLIIFYISISISDSLFSFNILDRIFLRNRSQDIFSLETRYRGYSKSFTLLLQSPLLGIGSGQYSLYNPTLSQFAYYDIEEKFKLDYTDYAASAPHNYLIQVLAENGIFGFSALLILIVFFLRNDISKLKSTSNRKIIPVIIASWTIFLFLMLNPANTIFRTGWFWFFRGLIEGSSDNL</sequence>
<comment type="caution">
    <text evidence="7">The sequence shown here is derived from an EMBL/GenBank/DDBJ whole genome shotgun (WGS) entry which is preliminary data.</text>
</comment>
<evidence type="ECO:0000256" key="1">
    <source>
        <dbReference type="ARBA" id="ARBA00004141"/>
    </source>
</evidence>
<dbReference type="Proteomes" id="UP000034894">
    <property type="component" value="Unassembled WGS sequence"/>
</dbReference>
<keyword evidence="2 5" id="KW-0812">Transmembrane</keyword>
<evidence type="ECO:0000313" key="7">
    <source>
        <dbReference type="EMBL" id="KKS98455.1"/>
    </source>
</evidence>
<feature type="transmembrane region" description="Helical" evidence="5">
    <location>
        <begin position="72"/>
        <end position="91"/>
    </location>
</feature>
<feature type="transmembrane region" description="Helical" evidence="5">
    <location>
        <begin position="103"/>
        <end position="120"/>
    </location>
</feature>
<dbReference type="GO" id="GO:0016020">
    <property type="term" value="C:membrane"/>
    <property type="evidence" value="ECO:0007669"/>
    <property type="project" value="UniProtKB-SubCell"/>
</dbReference>
<dbReference type="PANTHER" id="PTHR37422">
    <property type="entry name" value="TEICHURONIC ACID BIOSYNTHESIS PROTEIN TUAE"/>
    <property type="match status" value="1"/>
</dbReference>
<organism evidence="7 8">
    <name type="scientific">Candidatus Gottesmanbacteria bacterium GW2011_GWA2_43_14</name>
    <dbReference type="NCBI Taxonomy" id="1618443"/>
    <lineage>
        <taxon>Bacteria</taxon>
        <taxon>Candidatus Gottesmaniibacteriota</taxon>
    </lineage>
</organism>
<reference evidence="7 8" key="1">
    <citation type="journal article" date="2015" name="Nature">
        <title>rRNA introns, odd ribosomes, and small enigmatic genomes across a large radiation of phyla.</title>
        <authorList>
            <person name="Brown C.T."/>
            <person name="Hug L.A."/>
            <person name="Thomas B.C."/>
            <person name="Sharon I."/>
            <person name="Castelle C.J."/>
            <person name="Singh A."/>
            <person name="Wilkins M.J."/>
            <person name="Williams K.H."/>
            <person name="Banfield J.F."/>
        </authorList>
    </citation>
    <scope>NUCLEOTIDE SEQUENCE [LARGE SCALE GENOMIC DNA]</scope>
</reference>
<dbReference type="AlphaFoldDB" id="A0A0G1DKQ8"/>
<feature type="transmembrane region" description="Helical" evidence="5">
    <location>
        <begin position="226"/>
        <end position="242"/>
    </location>
</feature>
<keyword evidence="4 5" id="KW-0472">Membrane</keyword>
<feature type="transmembrane region" description="Helical" evidence="5">
    <location>
        <begin position="398"/>
        <end position="417"/>
    </location>
</feature>
<feature type="transmembrane region" description="Helical" evidence="5">
    <location>
        <begin position="127"/>
        <end position="149"/>
    </location>
</feature>
<evidence type="ECO:0000256" key="3">
    <source>
        <dbReference type="ARBA" id="ARBA00022989"/>
    </source>
</evidence>
<keyword evidence="3 5" id="KW-1133">Transmembrane helix</keyword>
<dbReference type="InterPro" id="IPR051533">
    <property type="entry name" value="WaaL-like"/>
</dbReference>
<feature type="transmembrane region" description="Helical" evidence="5">
    <location>
        <begin position="359"/>
        <end position="383"/>
    </location>
</feature>
<evidence type="ECO:0000313" key="8">
    <source>
        <dbReference type="Proteomes" id="UP000034894"/>
    </source>
</evidence>
<evidence type="ECO:0000256" key="5">
    <source>
        <dbReference type="SAM" id="Phobius"/>
    </source>
</evidence>
<proteinExistence type="predicted"/>
<dbReference type="Pfam" id="PF04932">
    <property type="entry name" value="Wzy_C"/>
    <property type="match status" value="1"/>
</dbReference>
<feature type="transmembrane region" description="Helical" evidence="5">
    <location>
        <begin position="254"/>
        <end position="273"/>
    </location>
</feature>
<dbReference type="PANTHER" id="PTHR37422:SF13">
    <property type="entry name" value="LIPOPOLYSACCHARIDE BIOSYNTHESIS PROTEIN PA4999-RELATED"/>
    <property type="match status" value="1"/>
</dbReference>
<feature type="domain" description="O-antigen ligase-related" evidence="6">
    <location>
        <begin position="209"/>
        <end position="375"/>
    </location>
</feature>
<evidence type="ECO:0000259" key="6">
    <source>
        <dbReference type="Pfam" id="PF04932"/>
    </source>
</evidence>
<comment type="subcellular location">
    <subcellularLocation>
        <location evidence="1">Membrane</location>
        <topology evidence="1">Multi-pass membrane protein</topology>
    </subcellularLocation>
</comment>
<feature type="transmembrane region" description="Helical" evidence="5">
    <location>
        <begin position="204"/>
        <end position="220"/>
    </location>
</feature>
<dbReference type="EMBL" id="LCFP01000002">
    <property type="protein sequence ID" value="KKS98455.1"/>
    <property type="molecule type" value="Genomic_DNA"/>
</dbReference>